<evidence type="ECO:0000313" key="12">
    <source>
        <dbReference type="EMBL" id="MBB5207858.1"/>
    </source>
</evidence>
<dbReference type="Gene3D" id="2.30.42.10">
    <property type="match status" value="1"/>
</dbReference>
<dbReference type="EMBL" id="JACHHP010000002">
    <property type="protein sequence ID" value="MBB5207858.1"/>
    <property type="molecule type" value="Genomic_DNA"/>
</dbReference>
<evidence type="ECO:0000256" key="8">
    <source>
        <dbReference type="PIRSR" id="PIRSR036421-1"/>
    </source>
</evidence>
<dbReference type="SMART" id="SM00245">
    <property type="entry name" value="TSPc"/>
    <property type="match status" value="1"/>
</dbReference>
<protein>
    <recommendedName>
        <fullName evidence="7">Tricorn protease homolog</fullName>
        <ecNumber evidence="7">3.4.21.-</ecNumber>
    </recommendedName>
</protein>
<evidence type="ECO:0000256" key="2">
    <source>
        <dbReference type="ARBA" id="ARBA00008524"/>
    </source>
</evidence>
<dbReference type="EC" id="3.4.21.-" evidence="7"/>
<dbReference type="GO" id="GO:0008236">
    <property type="term" value="F:serine-type peptidase activity"/>
    <property type="evidence" value="ECO:0007669"/>
    <property type="project" value="UniProtKB-UniRule"/>
</dbReference>
<dbReference type="SUPFAM" id="SSF50156">
    <property type="entry name" value="PDZ domain-like"/>
    <property type="match status" value="1"/>
</dbReference>
<dbReference type="Gene3D" id="2.130.10.10">
    <property type="entry name" value="YVTN repeat-like/Quinoprotein amine dehydrogenase"/>
    <property type="match status" value="1"/>
</dbReference>
<comment type="caution">
    <text evidence="12">The sequence shown here is derived from an EMBL/GenBank/DDBJ whole genome shotgun (WGS) entry which is preliminary data.</text>
</comment>
<gene>
    <name evidence="12" type="ORF">HNQ52_001387</name>
</gene>
<evidence type="ECO:0000256" key="10">
    <source>
        <dbReference type="SAM" id="SignalP"/>
    </source>
</evidence>
<reference evidence="12 13" key="1">
    <citation type="submission" date="2020-08" db="EMBL/GenBank/DDBJ databases">
        <title>Genomic Encyclopedia of Type Strains, Phase IV (KMG-IV): sequencing the most valuable type-strain genomes for metagenomic binning, comparative biology and taxonomic classification.</title>
        <authorList>
            <person name="Goeker M."/>
        </authorList>
    </citation>
    <scope>NUCLEOTIDE SEQUENCE [LARGE SCALE GENOMIC DNA]</scope>
    <source>
        <strain evidence="12 13">DSM 24163</strain>
    </source>
</reference>
<dbReference type="InterPro" id="IPR005151">
    <property type="entry name" value="Tail-specific_protease"/>
</dbReference>
<dbReference type="Gene3D" id="3.30.750.44">
    <property type="match status" value="1"/>
</dbReference>
<keyword evidence="10" id="KW-0732">Signal</keyword>
<organism evidence="12 13">
    <name type="scientific">Chiayiivirga flava</name>
    <dbReference type="NCBI Taxonomy" id="659595"/>
    <lineage>
        <taxon>Bacteria</taxon>
        <taxon>Pseudomonadati</taxon>
        <taxon>Pseudomonadota</taxon>
        <taxon>Gammaproteobacteria</taxon>
        <taxon>Lysobacterales</taxon>
        <taxon>Lysobacteraceae</taxon>
        <taxon>Chiayiivirga</taxon>
    </lineage>
</organism>
<feature type="compositionally biased region" description="Pro residues" evidence="9">
    <location>
        <begin position="1068"/>
        <end position="1087"/>
    </location>
</feature>
<comment type="similarity">
    <text evidence="2 7">Belongs to the peptidase S41B family.</text>
</comment>
<keyword evidence="4 7" id="KW-0645">Protease</keyword>
<dbReference type="InterPro" id="IPR036034">
    <property type="entry name" value="PDZ_sf"/>
</dbReference>
<dbReference type="SUPFAM" id="SSF52096">
    <property type="entry name" value="ClpP/crotonase"/>
    <property type="match status" value="1"/>
</dbReference>
<evidence type="ECO:0000256" key="7">
    <source>
        <dbReference type="PIRNR" id="PIRNR036421"/>
    </source>
</evidence>
<dbReference type="RefSeq" id="WP_183960376.1">
    <property type="nucleotide sequence ID" value="NZ_JACHHP010000002.1"/>
</dbReference>
<evidence type="ECO:0000256" key="4">
    <source>
        <dbReference type="ARBA" id="ARBA00022670"/>
    </source>
</evidence>
<dbReference type="Pfam" id="PF03572">
    <property type="entry name" value="Peptidase_S41"/>
    <property type="match status" value="1"/>
</dbReference>
<feature type="active site" description="Charge relay system" evidence="8">
    <location>
        <position position="748"/>
    </location>
</feature>
<feature type="active site" description="Nucleophile" evidence="8">
    <location>
        <position position="971"/>
    </location>
</feature>
<dbReference type="InterPro" id="IPR012393">
    <property type="entry name" value="Tricorn_protease"/>
</dbReference>
<comment type="function">
    <text evidence="7">Degrades oligopeptides.</text>
</comment>
<dbReference type="Proteomes" id="UP000521199">
    <property type="component" value="Unassembled WGS sequence"/>
</dbReference>
<dbReference type="InterPro" id="IPR029414">
    <property type="entry name" value="Tricorn_PDZ"/>
</dbReference>
<keyword evidence="5 7" id="KW-0378">Hydrolase</keyword>
<evidence type="ECO:0000313" key="13">
    <source>
        <dbReference type="Proteomes" id="UP000521199"/>
    </source>
</evidence>
<dbReference type="GO" id="GO:0006508">
    <property type="term" value="P:proteolysis"/>
    <property type="evidence" value="ECO:0007669"/>
    <property type="project" value="UniProtKB-UniRule"/>
</dbReference>
<evidence type="ECO:0000256" key="1">
    <source>
        <dbReference type="ARBA" id="ARBA00004496"/>
    </source>
</evidence>
<dbReference type="GO" id="GO:0005737">
    <property type="term" value="C:cytoplasm"/>
    <property type="evidence" value="ECO:0007669"/>
    <property type="project" value="UniProtKB-SubCell"/>
</dbReference>
<dbReference type="Pfam" id="PF14685">
    <property type="entry name" value="PDZ_Tricorn"/>
    <property type="match status" value="1"/>
</dbReference>
<keyword evidence="13" id="KW-1185">Reference proteome</keyword>
<feature type="chain" id="PRO_5031297142" description="Tricorn protease homolog" evidence="10">
    <location>
        <begin position="23"/>
        <end position="1087"/>
    </location>
</feature>
<evidence type="ECO:0000256" key="3">
    <source>
        <dbReference type="ARBA" id="ARBA00022490"/>
    </source>
</evidence>
<comment type="subcellular location">
    <subcellularLocation>
        <location evidence="1 7">Cytoplasm</location>
    </subcellularLocation>
</comment>
<dbReference type="Gene3D" id="2.120.10.60">
    <property type="entry name" value="Tricorn protease N-terminal domain"/>
    <property type="match status" value="1"/>
</dbReference>
<dbReference type="SUPFAM" id="SSF82171">
    <property type="entry name" value="DPP6 N-terminal domain-like"/>
    <property type="match status" value="1"/>
</dbReference>
<dbReference type="Pfam" id="PF26549">
    <property type="entry name" value="Tricorn_N"/>
    <property type="match status" value="1"/>
</dbReference>
<evidence type="ECO:0000256" key="6">
    <source>
        <dbReference type="ARBA" id="ARBA00022825"/>
    </source>
</evidence>
<dbReference type="InterPro" id="IPR015943">
    <property type="entry name" value="WD40/YVTN_repeat-like_dom_sf"/>
</dbReference>
<dbReference type="InterPro" id="IPR029045">
    <property type="entry name" value="ClpP/crotonase-like_dom_sf"/>
</dbReference>
<name>A0A7W8D7U4_9GAMM</name>
<keyword evidence="3 7" id="KW-0963">Cytoplasm</keyword>
<feature type="domain" description="Tail specific protease" evidence="11">
    <location>
        <begin position="850"/>
        <end position="1040"/>
    </location>
</feature>
<proteinExistence type="inferred from homology"/>
<dbReference type="Pfam" id="PF14684">
    <property type="entry name" value="Tricorn_C1"/>
    <property type="match status" value="1"/>
</dbReference>
<feature type="signal peptide" evidence="10">
    <location>
        <begin position="1"/>
        <end position="22"/>
    </location>
</feature>
<keyword evidence="6 7" id="KW-0720">Serine protease</keyword>
<feature type="compositionally biased region" description="Basic and acidic residues" evidence="9">
    <location>
        <begin position="559"/>
        <end position="568"/>
    </location>
</feature>
<dbReference type="PIRSF" id="PIRSF036421">
    <property type="entry name" value="Tricorn_protease"/>
    <property type="match status" value="1"/>
</dbReference>
<dbReference type="PANTHER" id="PTHR43253:SF1">
    <property type="entry name" value="TRICORN PROTEASE HOMOLOG 2-RELATED"/>
    <property type="match status" value="1"/>
</dbReference>
<dbReference type="InterPro" id="IPR028204">
    <property type="entry name" value="Tricorn_C1"/>
</dbReference>
<dbReference type="AlphaFoldDB" id="A0A7W8D7U4"/>
<evidence type="ECO:0000259" key="11">
    <source>
        <dbReference type="SMART" id="SM00245"/>
    </source>
</evidence>
<dbReference type="SUPFAM" id="SSF69304">
    <property type="entry name" value="Tricorn protease N-terminal domain"/>
    <property type="match status" value="1"/>
</dbReference>
<feature type="region of interest" description="Disordered" evidence="9">
    <location>
        <begin position="1067"/>
        <end position="1087"/>
    </location>
</feature>
<evidence type="ECO:0000256" key="5">
    <source>
        <dbReference type="ARBA" id="ARBA00022801"/>
    </source>
</evidence>
<sequence>MKRLAALSVASLLAAGAPAAHADSPTKLLRFPDIQGERIAFVYAGDIYVVNAGGGTALRLTSHPGAELYPKFSPDGSQIAFSAEYNGTRQVFVMPSTGGEPRQLTWYGDVGAMPPRGGTDNRVLDWTPDGKNIVVRMNRLPYDERAGRPYLVPVAGGNETPMPMPESGGGMLSPDGSKFVYTPIDRDFRSWKRYRGGRAQDVWIYDLAANTSLQLTNDRATDHQPMWIGDTIYFVSDRNDSTLNLYSMPPQGGPATKLTQFADFDILWPSAGSDALVFEKGGAIWRFDPATSQAAEVPIRVAGDTPGTQPRFVKAADFVESFDLSPAGERAVFAARGDIFTAPAKNGEPRNITMTPDAREHSVSWSPDGRTVAYLSDATGEYELYVRPQDGKGAARRVTTDGDIWRFAPVWSPDSSKLAYGDKKQRLRIVDVATGATTDADTSTKEDITDYRFSPDSRWLAYVKSNASGNSSIWLYSLDTREARQLTPDDTSERNPVFDPKGRYLYFLSNRDYNLAFSAYEFNFLYRDATRIYAATLAADGPALYSPQSDEVQPAADAGESKDDEKKPATKPQPLRVDIPGFNQRVVALNAPSGNYAGLAANADGVFFVAIGDGAAGNELRFLALEPDSKPEAVAKVGGYTLSADGSKLLLSQGSNYAIVDAKPGAEFDKHKLALERMELRIEPRREWQQMYVDAWRILRDWFYDPGMHGQDWPAIRAKYEPLVAHVATRGDLDYLFQEIAGELNSGHVYVQGGDQPAVERRPGGKLGAELVTDASGYARIAKIFASENWEPRTRSPLTAQGVNVKEGDLILAIDNVSTRGVDNVYRLLEGKADRTVSLRVNATAQETGAREVLVRTIADERELRYLDWVQERRRMVDRLSDGRIGYIHVPNTAVEGSREMFRGMNAYNAKDALIIDDRYNGGGFIPDRLIELLARQPLNYWKQRGLDPNATPLLHHRGPKAMLINGLSSSGGDALPYYFRKLGLGKIIGTRTWGGLIGISGNPSLADNGSILAATFSFMDTDGRWAVENQGVAPDIEVIDRPELIHAGRDPSIERAVQELLAELEANPPPPVVAPPAPTQFPPPTR</sequence>
<dbReference type="PANTHER" id="PTHR43253">
    <property type="entry name" value="TRICORN PROTEASE HOMOLOG 2-RELATED"/>
    <property type="match status" value="1"/>
</dbReference>
<accession>A0A7W8D7U4</accession>
<feature type="region of interest" description="Disordered" evidence="9">
    <location>
        <begin position="544"/>
        <end position="576"/>
    </location>
</feature>
<evidence type="ECO:0000256" key="9">
    <source>
        <dbReference type="SAM" id="MobiDB-lite"/>
    </source>
</evidence>
<dbReference type="Pfam" id="PF26550">
    <property type="entry name" value="Tricorn_2nd"/>
    <property type="match status" value="1"/>
</dbReference>
<feature type="active site" description="Charge relay system" evidence="8">
    <location>
        <position position="1029"/>
    </location>
</feature>
<dbReference type="CDD" id="cd07562">
    <property type="entry name" value="Peptidase_S41_TRI"/>
    <property type="match status" value="1"/>
</dbReference>
<dbReference type="Gene3D" id="3.90.226.10">
    <property type="entry name" value="2-enoyl-CoA Hydratase, Chain A, domain 1"/>
    <property type="match status" value="1"/>
</dbReference>